<feature type="domain" description="ISXO2-like transposase" evidence="1">
    <location>
        <begin position="184"/>
        <end position="332"/>
    </location>
</feature>
<dbReference type="Pfam" id="PF12762">
    <property type="entry name" value="DDE_Tnp_IS1595"/>
    <property type="match status" value="1"/>
</dbReference>
<dbReference type="Pfam" id="PF12760">
    <property type="entry name" value="Zn_ribbon_IS1595"/>
    <property type="match status" value="1"/>
</dbReference>
<dbReference type="InterPro" id="IPR024445">
    <property type="entry name" value="Tnp_ISXO2-like"/>
</dbReference>
<accession>A0A0K0GH77</accession>
<dbReference type="SMART" id="SM01126">
    <property type="entry name" value="DDE_Tnp_IS1595"/>
    <property type="match status" value="1"/>
</dbReference>
<sequence length="367" mass="41765">MGVDRAEQPQCTSGNADLISPIPQPLVAGSATLRLDNDPSSRQRRWEMGINLVQFQPGLSLSEFMDRYGTEAKCYRALYRWRWPKGFRCPQCDGRARSRFRRADQVYYQCRGCRHQTTLRAGTLLQSSKLSLRLWMQAMYLLTSSKTNLAALELKRHLGVTYKAAWRMKHKIMQAMTEREEPRKLKGFVQIDDAYLGGERSGGKRGRGSENKQPFVIAVQVDHTHEHPVFAVIEPVKAFDNASLEDWIARRLEPECEVYSDGLACFRRLEEAGHAHTTLDTGGGRAATDVQGARWLNVVLGNVKRAISGTYHAVGQAKYARRYLAEAAYRFNRRFDLKQMLPRLATALLRCTPCPERVLRMASNFHG</sequence>
<dbReference type="KEGG" id="xop:PXO_05468"/>
<protein>
    <recommendedName>
        <fullName evidence="1">ISXO2-like transposase domain-containing protein</fullName>
    </recommendedName>
</protein>
<name>A0A0K0GH77_XANOP</name>
<organism evidence="2 3">
    <name type="scientific">Xanthomonas oryzae pv. oryzae (strain PXO99A)</name>
    <dbReference type="NCBI Taxonomy" id="360094"/>
    <lineage>
        <taxon>Bacteria</taxon>
        <taxon>Pseudomonadati</taxon>
        <taxon>Pseudomonadota</taxon>
        <taxon>Gammaproteobacteria</taxon>
        <taxon>Lysobacterales</taxon>
        <taxon>Lysobacteraceae</taxon>
        <taxon>Xanthomonas</taxon>
    </lineage>
</organism>
<dbReference type="AlphaFoldDB" id="A0A0K0GH77"/>
<evidence type="ECO:0000313" key="3">
    <source>
        <dbReference type="Proteomes" id="UP000001740"/>
    </source>
</evidence>
<reference evidence="2 3" key="1">
    <citation type="journal article" date="2008" name="BMC Genomics">
        <title>Genome sequence and rapid evolution of the rice pathogen Xanthomonas oryzae pv. oryzae PXO99A.</title>
        <authorList>
            <person name="Salzberg S.L."/>
            <person name="Sommer D.D."/>
            <person name="Schatz M.C."/>
            <person name="Phillippy A.M."/>
            <person name="Rabinowicz P.D."/>
            <person name="Tsuge S."/>
            <person name="Furutani A."/>
            <person name="Ochiai H."/>
            <person name="Delcher A.L."/>
            <person name="Kelley D."/>
            <person name="Madupu R."/>
            <person name="Puiu D."/>
            <person name="Radune D."/>
            <person name="Shumway M."/>
            <person name="Trapnell C."/>
            <person name="Aparna G."/>
            <person name="Jha G."/>
            <person name="Pandey A."/>
            <person name="Patil P.B."/>
            <person name="Ishihara H."/>
            <person name="Meyer D.F."/>
            <person name="Szurek B."/>
            <person name="Verdier V."/>
            <person name="Koebnik R."/>
            <person name="Dow J.M."/>
            <person name="Ryan R.P."/>
            <person name="Hirata H."/>
            <person name="Tsuyumu S."/>
            <person name="Won Lee S."/>
            <person name="Seo Y.S."/>
            <person name="Sriariyanum M."/>
            <person name="Ronald P.C."/>
            <person name="Sonti R.V."/>
            <person name="Van Sluys M.A."/>
            <person name="Leach J.E."/>
            <person name="White F.F."/>
            <person name="Bogdanove A.J."/>
        </authorList>
    </citation>
    <scope>NUCLEOTIDE SEQUENCE [LARGE SCALE GENOMIC DNA]</scope>
    <source>
        <strain evidence="2 3">PXO99A</strain>
    </source>
</reference>
<evidence type="ECO:0000259" key="1">
    <source>
        <dbReference type="SMART" id="SM01126"/>
    </source>
</evidence>
<evidence type="ECO:0000313" key="2">
    <source>
        <dbReference type="EMBL" id="ACD57400.1"/>
    </source>
</evidence>
<dbReference type="EMBL" id="CP000967">
    <property type="protein sequence ID" value="ACD57400.1"/>
    <property type="molecule type" value="Genomic_DNA"/>
</dbReference>
<gene>
    <name evidence="2" type="ordered locus">PXO_05468</name>
</gene>
<dbReference type="NCBIfam" id="NF033547">
    <property type="entry name" value="transpos_IS1595"/>
    <property type="match status" value="1"/>
</dbReference>
<dbReference type="Proteomes" id="UP000001740">
    <property type="component" value="Chromosome"/>
</dbReference>
<proteinExistence type="predicted"/>
<dbReference type="InterPro" id="IPR024442">
    <property type="entry name" value="Transposase_Zn_ribbon"/>
</dbReference>
<dbReference type="eggNOG" id="COG3677">
    <property type="taxonomic scope" value="Bacteria"/>
</dbReference>
<dbReference type="HOGENOM" id="CLU_044348_1_4_6"/>